<keyword evidence="1" id="KW-0472">Membrane</keyword>
<organism evidence="2 3">
    <name type="scientific">Aphis craccivora</name>
    <name type="common">Cowpea aphid</name>
    <dbReference type="NCBI Taxonomy" id="307492"/>
    <lineage>
        <taxon>Eukaryota</taxon>
        <taxon>Metazoa</taxon>
        <taxon>Ecdysozoa</taxon>
        <taxon>Arthropoda</taxon>
        <taxon>Hexapoda</taxon>
        <taxon>Insecta</taxon>
        <taxon>Pterygota</taxon>
        <taxon>Neoptera</taxon>
        <taxon>Paraneoptera</taxon>
        <taxon>Hemiptera</taxon>
        <taxon>Sternorrhyncha</taxon>
        <taxon>Aphidomorpha</taxon>
        <taxon>Aphidoidea</taxon>
        <taxon>Aphididae</taxon>
        <taxon>Aphidini</taxon>
        <taxon>Aphis</taxon>
        <taxon>Aphis</taxon>
    </lineage>
</organism>
<name>A0A6G0YXB8_APHCR</name>
<dbReference type="OrthoDB" id="6641500at2759"/>
<reference evidence="2 3" key="1">
    <citation type="submission" date="2019-08" db="EMBL/GenBank/DDBJ databases">
        <title>Whole genome of Aphis craccivora.</title>
        <authorList>
            <person name="Voronova N.V."/>
            <person name="Shulinski R.S."/>
            <person name="Bandarenka Y.V."/>
            <person name="Zhorov D.G."/>
            <person name="Warner D."/>
        </authorList>
    </citation>
    <scope>NUCLEOTIDE SEQUENCE [LARGE SCALE GENOMIC DNA]</scope>
    <source>
        <strain evidence="2">180601</strain>
        <tissue evidence="2">Whole Body</tissue>
    </source>
</reference>
<protein>
    <submittedName>
        <fullName evidence="2">Uncharacterized protein</fullName>
    </submittedName>
</protein>
<feature type="transmembrane region" description="Helical" evidence="1">
    <location>
        <begin position="20"/>
        <end position="45"/>
    </location>
</feature>
<sequence length="80" mass="9565">MTYDGNTKALRFYPDMLDSTSFFLINCFEFVMIGHVISHIWHLFIDKRLSMVLYKLETIHEILIKLNVVRPMKHSIYLIC</sequence>
<dbReference type="EMBL" id="VUJU01002054">
    <property type="protein sequence ID" value="KAF0762747.1"/>
    <property type="molecule type" value="Genomic_DNA"/>
</dbReference>
<keyword evidence="1" id="KW-1133">Transmembrane helix</keyword>
<evidence type="ECO:0000313" key="2">
    <source>
        <dbReference type="EMBL" id="KAF0762747.1"/>
    </source>
</evidence>
<keyword evidence="1" id="KW-0812">Transmembrane</keyword>
<dbReference type="Proteomes" id="UP000478052">
    <property type="component" value="Unassembled WGS sequence"/>
</dbReference>
<comment type="caution">
    <text evidence="2">The sequence shown here is derived from an EMBL/GenBank/DDBJ whole genome shotgun (WGS) entry which is preliminary data.</text>
</comment>
<accession>A0A6G0YXB8</accession>
<dbReference type="AlphaFoldDB" id="A0A6G0YXB8"/>
<evidence type="ECO:0000256" key="1">
    <source>
        <dbReference type="SAM" id="Phobius"/>
    </source>
</evidence>
<keyword evidence="3" id="KW-1185">Reference proteome</keyword>
<gene>
    <name evidence="2" type="ORF">FWK35_00004675</name>
</gene>
<proteinExistence type="predicted"/>
<evidence type="ECO:0000313" key="3">
    <source>
        <dbReference type="Proteomes" id="UP000478052"/>
    </source>
</evidence>